<accession>A0A7S8E556</accession>
<sequence>MSDQFDDLRAKYKDVPVDTFVKQWQYDAVSSAGIVQSSLTMITNLIESNDVDLEELQVILEIALQSNENTIRKIRFAAKYIEDQTLTKD</sequence>
<evidence type="ECO:0000313" key="2">
    <source>
        <dbReference type="Proteomes" id="UP000594468"/>
    </source>
</evidence>
<dbReference type="Proteomes" id="UP000594468">
    <property type="component" value="Chromosome"/>
</dbReference>
<dbReference type="RefSeq" id="WP_195168643.1">
    <property type="nucleotide sequence ID" value="NZ_CP062983.1"/>
</dbReference>
<keyword evidence="2" id="KW-1185">Reference proteome</keyword>
<dbReference type="EMBL" id="CP062983">
    <property type="protein sequence ID" value="QPC80568.1"/>
    <property type="molecule type" value="Genomic_DNA"/>
</dbReference>
<organism evidence="1 2">
    <name type="scientific">Phototrophicus methaneseepsis</name>
    <dbReference type="NCBI Taxonomy" id="2710758"/>
    <lineage>
        <taxon>Bacteria</taxon>
        <taxon>Bacillati</taxon>
        <taxon>Chloroflexota</taxon>
        <taxon>Candidatus Thermofontia</taxon>
        <taxon>Phototrophicales</taxon>
        <taxon>Phototrophicaceae</taxon>
        <taxon>Phototrophicus</taxon>
    </lineage>
</organism>
<evidence type="ECO:0000313" key="1">
    <source>
        <dbReference type="EMBL" id="QPC80568.1"/>
    </source>
</evidence>
<proteinExistence type="predicted"/>
<reference evidence="1 2" key="1">
    <citation type="submission" date="2020-02" db="EMBL/GenBank/DDBJ databases">
        <authorList>
            <person name="Zheng R.K."/>
            <person name="Sun C.M."/>
        </authorList>
    </citation>
    <scope>NUCLEOTIDE SEQUENCE [LARGE SCALE GENOMIC DNA]</scope>
    <source>
        <strain evidence="2">rifampicinis</strain>
    </source>
</reference>
<dbReference type="KEGG" id="pmet:G4Y79_12680"/>
<gene>
    <name evidence="1" type="ORF">G4Y79_12680</name>
</gene>
<dbReference type="AlphaFoldDB" id="A0A7S8E556"/>
<name>A0A7S8E556_9CHLR</name>
<protein>
    <submittedName>
        <fullName evidence="1">Uncharacterized protein</fullName>
    </submittedName>
</protein>